<dbReference type="SMART" id="SM00419">
    <property type="entry name" value="HTH_CRP"/>
    <property type="match status" value="1"/>
</dbReference>
<dbReference type="InterPro" id="IPR014710">
    <property type="entry name" value="RmlC-like_jellyroll"/>
</dbReference>
<dbReference type="Pfam" id="PF00027">
    <property type="entry name" value="cNMP_binding"/>
    <property type="match status" value="1"/>
</dbReference>
<dbReference type="AlphaFoldDB" id="A5G0B9"/>
<dbReference type="PROSITE" id="PS50042">
    <property type="entry name" value="CNMP_BINDING_3"/>
    <property type="match status" value="1"/>
</dbReference>
<evidence type="ECO:0000313" key="6">
    <source>
        <dbReference type="EMBL" id="ABQ31301.1"/>
    </source>
</evidence>
<organism evidence="6 7">
    <name type="scientific">Acidiphilium cryptum (strain JF-5)</name>
    <dbReference type="NCBI Taxonomy" id="349163"/>
    <lineage>
        <taxon>Bacteria</taxon>
        <taxon>Pseudomonadati</taxon>
        <taxon>Pseudomonadota</taxon>
        <taxon>Alphaproteobacteria</taxon>
        <taxon>Acetobacterales</taxon>
        <taxon>Acidocellaceae</taxon>
        <taxon>Acidiphilium</taxon>
    </lineage>
</organism>
<keyword evidence="1" id="KW-0805">Transcription regulation</keyword>
<dbReference type="Proteomes" id="UP000000245">
    <property type="component" value="Chromosome"/>
</dbReference>
<dbReference type="PROSITE" id="PS00519">
    <property type="entry name" value="HTH_ASNC_1"/>
    <property type="match status" value="1"/>
</dbReference>
<evidence type="ECO:0000256" key="3">
    <source>
        <dbReference type="ARBA" id="ARBA00023163"/>
    </source>
</evidence>
<gene>
    <name evidence="6" type="ordered locus">Acry_2102</name>
</gene>
<evidence type="ECO:0000259" key="5">
    <source>
        <dbReference type="PROSITE" id="PS51063"/>
    </source>
</evidence>
<proteinExistence type="predicted"/>
<reference evidence="6 7" key="1">
    <citation type="submission" date="2007-05" db="EMBL/GenBank/DDBJ databases">
        <title>Complete sequence of chromosome of Acidiphilium cryptum JF-5.</title>
        <authorList>
            <consortium name="US DOE Joint Genome Institute"/>
            <person name="Copeland A."/>
            <person name="Lucas S."/>
            <person name="Lapidus A."/>
            <person name="Barry K."/>
            <person name="Detter J.C."/>
            <person name="Glavina del Rio T."/>
            <person name="Hammon N."/>
            <person name="Israni S."/>
            <person name="Dalin E."/>
            <person name="Tice H."/>
            <person name="Pitluck S."/>
            <person name="Sims D."/>
            <person name="Brettin T."/>
            <person name="Bruce D."/>
            <person name="Han C."/>
            <person name="Schmutz J."/>
            <person name="Larimer F."/>
            <person name="Land M."/>
            <person name="Hauser L."/>
            <person name="Kyrpides N."/>
            <person name="Kim E."/>
            <person name="Magnuson T."/>
            <person name="Richardson P."/>
        </authorList>
    </citation>
    <scope>NUCLEOTIDE SEQUENCE [LARGE SCALE GENOMIC DNA]</scope>
    <source>
        <strain evidence="6 7">JF-5</strain>
    </source>
</reference>
<dbReference type="InterPro" id="IPR018490">
    <property type="entry name" value="cNMP-bd_dom_sf"/>
</dbReference>
<dbReference type="InterPro" id="IPR050397">
    <property type="entry name" value="Env_Response_Regulators"/>
</dbReference>
<dbReference type="STRING" id="349163.Acry_2102"/>
<keyword evidence="3" id="KW-0804">Transcription</keyword>
<dbReference type="GO" id="GO:0003700">
    <property type="term" value="F:DNA-binding transcription factor activity"/>
    <property type="evidence" value="ECO:0007669"/>
    <property type="project" value="TreeGrafter"/>
</dbReference>
<name>A5G0B9_ACICJ</name>
<accession>A5G0B9</accession>
<dbReference type="PROSITE" id="PS00889">
    <property type="entry name" value="CNMP_BINDING_2"/>
    <property type="match status" value="1"/>
</dbReference>
<dbReference type="PROSITE" id="PS00888">
    <property type="entry name" value="CNMP_BINDING_1"/>
    <property type="match status" value="1"/>
</dbReference>
<dbReference type="GO" id="GO:0003677">
    <property type="term" value="F:DNA binding"/>
    <property type="evidence" value="ECO:0007669"/>
    <property type="project" value="UniProtKB-KW"/>
</dbReference>
<keyword evidence="2" id="KW-0238">DNA-binding</keyword>
<feature type="domain" description="Cyclic nucleotide-binding" evidence="4">
    <location>
        <begin position="14"/>
        <end position="134"/>
    </location>
</feature>
<keyword evidence="7" id="KW-1185">Reference proteome</keyword>
<dbReference type="KEGG" id="acr:Acry_2102"/>
<dbReference type="eggNOG" id="COG0664">
    <property type="taxonomic scope" value="Bacteria"/>
</dbReference>
<dbReference type="CDD" id="cd00038">
    <property type="entry name" value="CAP_ED"/>
    <property type="match status" value="1"/>
</dbReference>
<evidence type="ECO:0000259" key="4">
    <source>
        <dbReference type="PROSITE" id="PS50042"/>
    </source>
</evidence>
<dbReference type="PANTHER" id="PTHR24567">
    <property type="entry name" value="CRP FAMILY TRANSCRIPTIONAL REGULATORY PROTEIN"/>
    <property type="match status" value="1"/>
</dbReference>
<sequence length="227" mass="25320">MTRNARNYMARIPLFAPFSPEELDALYACTYERNMTTGEMLIQRGDPGTSMMLILAGEVRVVLPGIDGNDQDLNTLREGAVFGEIALFDGKPRSADVVAATNGRLLVLERASVVRLIERDPQFAMRVIEIICMRLRTTLAQLDSILFQDVSQRVVTFLLQRSEGLERARIDTTQSALGRAVGSTRETVNRRLRDLEARGLIELTPGRITVRDRNGLSALLQGRSRMA</sequence>
<dbReference type="GO" id="GO:0005829">
    <property type="term" value="C:cytosol"/>
    <property type="evidence" value="ECO:0007669"/>
    <property type="project" value="TreeGrafter"/>
</dbReference>
<dbReference type="Pfam" id="PF13545">
    <property type="entry name" value="HTH_Crp_2"/>
    <property type="match status" value="1"/>
</dbReference>
<dbReference type="RefSeq" id="WP_007424425.1">
    <property type="nucleotide sequence ID" value="NC_009484.1"/>
</dbReference>
<dbReference type="Gene3D" id="1.10.10.10">
    <property type="entry name" value="Winged helix-like DNA-binding domain superfamily/Winged helix DNA-binding domain"/>
    <property type="match status" value="1"/>
</dbReference>
<feature type="domain" description="HTH crp-type" evidence="5">
    <location>
        <begin position="148"/>
        <end position="214"/>
    </location>
</feature>
<dbReference type="HOGENOM" id="CLU_075053_3_4_5"/>
<evidence type="ECO:0000313" key="7">
    <source>
        <dbReference type="Proteomes" id="UP000000245"/>
    </source>
</evidence>
<dbReference type="EMBL" id="CP000697">
    <property type="protein sequence ID" value="ABQ31301.1"/>
    <property type="molecule type" value="Genomic_DNA"/>
</dbReference>
<dbReference type="InterPro" id="IPR036388">
    <property type="entry name" value="WH-like_DNA-bd_sf"/>
</dbReference>
<dbReference type="InterPro" id="IPR036390">
    <property type="entry name" value="WH_DNA-bd_sf"/>
</dbReference>
<dbReference type="InterPro" id="IPR019885">
    <property type="entry name" value="Tscrpt_reg_HTH_AsnC-type_CS"/>
</dbReference>
<dbReference type="InterPro" id="IPR012318">
    <property type="entry name" value="HTH_CRP"/>
</dbReference>
<dbReference type="SUPFAM" id="SSF46785">
    <property type="entry name" value="Winged helix' DNA-binding domain"/>
    <property type="match status" value="1"/>
</dbReference>
<protein>
    <submittedName>
        <fullName evidence="6">Transcriptional regulator, Crp/Fnr family</fullName>
    </submittedName>
</protein>
<dbReference type="SMART" id="SM00100">
    <property type="entry name" value="cNMP"/>
    <property type="match status" value="1"/>
</dbReference>
<dbReference type="PROSITE" id="PS51063">
    <property type="entry name" value="HTH_CRP_2"/>
    <property type="match status" value="1"/>
</dbReference>
<evidence type="ECO:0000256" key="1">
    <source>
        <dbReference type="ARBA" id="ARBA00023015"/>
    </source>
</evidence>
<dbReference type="PANTHER" id="PTHR24567:SF68">
    <property type="entry name" value="DNA-BINDING TRANSCRIPTIONAL DUAL REGULATOR CRP"/>
    <property type="match status" value="1"/>
</dbReference>
<dbReference type="InterPro" id="IPR018488">
    <property type="entry name" value="cNMP-bd_CS"/>
</dbReference>
<dbReference type="SUPFAM" id="SSF51206">
    <property type="entry name" value="cAMP-binding domain-like"/>
    <property type="match status" value="1"/>
</dbReference>
<dbReference type="InterPro" id="IPR000595">
    <property type="entry name" value="cNMP-bd_dom"/>
</dbReference>
<dbReference type="Gene3D" id="2.60.120.10">
    <property type="entry name" value="Jelly Rolls"/>
    <property type="match status" value="1"/>
</dbReference>
<evidence type="ECO:0000256" key="2">
    <source>
        <dbReference type="ARBA" id="ARBA00023125"/>
    </source>
</evidence>